<dbReference type="InterPro" id="IPR054471">
    <property type="entry name" value="GPIID_WHD"/>
</dbReference>
<dbReference type="InterPro" id="IPR056884">
    <property type="entry name" value="NPHP3-like_N"/>
</dbReference>
<dbReference type="Gene3D" id="3.40.50.300">
    <property type="entry name" value="P-loop containing nucleotide triphosphate hydrolases"/>
    <property type="match status" value="1"/>
</dbReference>
<evidence type="ECO:0000256" key="1">
    <source>
        <dbReference type="ARBA" id="ARBA00022737"/>
    </source>
</evidence>
<reference evidence="4" key="2">
    <citation type="journal article" date="2023" name="IMA Fungus">
        <title>Comparative genomic study of the Penicillium genus elucidates a diverse pangenome and 15 lateral gene transfer events.</title>
        <authorList>
            <person name="Petersen C."/>
            <person name="Sorensen T."/>
            <person name="Nielsen M.R."/>
            <person name="Sondergaard T.E."/>
            <person name="Sorensen J.L."/>
            <person name="Fitzpatrick D.A."/>
            <person name="Frisvad J.C."/>
            <person name="Nielsen K.L."/>
        </authorList>
    </citation>
    <scope>NUCLEOTIDE SEQUENCE</scope>
    <source>
        <strain evidence="4">IBT 34128</strain>
    </source>
</reference>
<feature type="domain" description="NACHT" evidence="3">
    <location>
        <begin position="221"/>
        <end position="370"/>
    </location>
</feature>
<dbReference type="OrthoDB" id="1577640at2759"/>
<dbReference type="EMBL" id="JAPMSZ010000009">
    <property type="protein sequence ID" value="KAJ5092536.1"/>
    <property type="molecule type" value="Genomic_DNA"/>
</dbReference>
<dbReference type="PANTHER" id="PTHR10039">
    <property type="entry name" value="AMELOGENIN"/>
    <property type="match status" value="1"/>
</dbReference>
<dbReference type="PROSITE" id="PS50837">
    <property type="entry name" value="NACHT"/>
    <property type="match status" value="1"/>
</dbReference>
<dbReference type="GeneID" id="81397100"/>
<dbReference type="InterPro" id="IPR027417">
    <property type="entry name" value="P-loop_NTPase"/>
</dbReference>
<evidence type="ECO:0000313" key="4">
    <source>
        <dbReference type="EMBL" id="KAJ5092536.1"/>
    </source>
</evidence>
<dbReference type="RefSeq" id="XP_056510731.1">
    <property type="nucleotide sequence ID" value="XM_056657931.1"/>
</dbReference>
<keyword evidence="2" id="KW-0040">ANK repeat</keyword>
<name>A0A9W9K4Q3_9EURO</name>
<proteinExistence type="predicted"/>
<dbReference type="Pfam" id="PF24883">
    <property type="entry name" value="NPHP3_N"/>
    <property type="match status" value="1"/>
</dbReference>
<keyword evidence="5" id="KW-1185">Reference proteome</keyword>
<dbReference type="PROSITE" id="PS50297">
    <property type="entry name" value="ANK_REP_REGION"/>
    <property type="match status" value="1"/>
</dbReference>
<keyword evidence="1" id="KW-0677">Repeat</keyword>
<accession>A0A9W9K4Q3</accession>
<evidence type="ECO:0000256" key="2">
    <source>
        <dbReference type="PROSITE-ProRule" id="PRU00023"/>
    </source>
</evidence>
<gene>
    <name evidence="4" type="ORF">NUU61_007406</name>
</gene>
<dbReference type="SUPFAM" id="SSF52540">
    <property type="entry name" value="P-loop containing nucleoside triphosphate hydrolases"/>
    <property type="match status" value="1"/>
</dbReference>
<dbReference type="AlphaFoldDB" id="A0A9W9K4Q3"/>
<comment type="caution">
    <text evidence="4">The sequence shown here is derived from an EMBL/GenBank/DDBJ whole genome shotgun (WGS) entry which is preliminary data.</text>
</comment>
<sequence length="758" mass="84583">MADPASIVSLILETGRVITCLINYAHAVQNAKADSRRLSEELFALKGILEHLAAHERAPQPDDSKDSTAAIDPAILSRTLYTTSQLLGSLLKDLEEPATKSQRLKQRLTWPFTQDQFNKHLARLERVKSWLILVLMTDNASATQDLHQEINTLTGFLREDLKIRAEERNLAENRSLFAWLAPVSPANAHLRASRAREIGSGRWFLHGHVTPWLLTGPQSKNILFLVGKSGAGKTTLFAQVVDELTVQSSADPDSSFSLAYFYCAFGDTASQDLVNILGSLVAQLSSSMPSILDSIRPIYNDTPKSQTHRHPIDINILEDAIIRHSSGSRQVVLLIDAINESLHAERIKRSLLRLASLSTNLRIVITSTTDVISSIHATAVNMNAEVIRNDIEAFIHHRFKQDETLGHLSAALKEEISTTLLSEADGSFRWAQLSLDNLSAQRTAKSMREALRNLPGTLRETYASILERIAPSDWLFAREALFWLSFAKRPLTLRELNEAVVLGETTTVLDDDMTLVSPHVILQICQGFITRDRTGKVNLAHSSVKDFLTSEWIRSSRVQYFSLDPSTADSTIMRKCLSYLCLENLRSGYRPSPILAMQRLQEYPFLEYAAQYWALHGASCKFEDRDRQMVNRFFETKHLPQRGNFGAWVQTLIPEADIAHIETTHPLYYAASFGLVSVVRAILDSDPDIDVDAPGGRFGSTPLFVACWRSNYEVARLLLSVGANPNILDASSGLTSFSLARLKRHRPLAGILETALVK</sequence>
<organism evidence="4 5">
    <name type="scientific">Penicillium alfredii</name>
    <dbReference type="NCBI Taxonomy" id="1506179"/>
    <lineage>
        <taxon>Eukaryota</taxon>
        <taxon>Fungi</taxon>
        <taxon>Dikarya</taxon>
        <taxon>Ascomycota</taxon>
        <taxon>Pezizomycotina</taxon>
        <taxon>Eurotiomycetes</taxon>
        <taxon>Eurotiomycetidae</taxon>
        <taxon>Eurotiales</taxon>
        <taxon>Aspergillaceae</taxon>
        <taxon>Penicillium</taxon>
    </lineage>
</organism>
<dbReference type="PANTHER" id="PTHR10039:SF16">
    <property type="entry name" value="GPI INOSITOL-DEACYLASE"/>
    <property type="match status" value="1"/>
</dbReference>
<dbReference type="SUPFAM" id="SSF48403">
    <property type="entry name" value="Ankyrin repeat"/>
    <property type="match status" value="1"/>
</dbReference>
<protein>
    <recommendedName>
        <fullName evidence="3">NACHT domain-containing protein</fullName>
    </recommendedName>
</protein>
<dbReference type="InterPro" id="IPR002110">
    <property type="entry name" value="Ankyrin_rpt"/>
</dbReference>
<dbReference type="PROSITE" id="PS50088">
    <property type="entry name" value="ANK_REPEAT"/>
    <property type="match status" value="1"/>
</dbReference>
<dbReference type="Gene3D" id="1.25.40.20">
    <property type="entry name" value="Ankyrin repeat-containing domain"/>
    <property type="match status" value="1"/>
</dbReference>
<feature type="repeat" description="ANK" evidence="2">
    <location>
        <begin position="698"/>
        <end position="730"/>
    </location>
</feature>
<reference evidence="4" key="1">
    <citation type="submission" date="2022-11" db="EMBL/GenBank/DDBJ databases">
        <authorList>
            <person name="Petersen C."/>
        </authorList>
    </citation>
    <scope>NUCLEOTIDE SEQUENCE</scope>
    <source>
        <strain evidence="4">IBT 34128</strain>
    </source>
</reference>
<dbReference type="InterPro" id="IPR036770">
    <property type="entry name" value="Ankyrin_rpt-contain_sf"/>
</dbReference>
<dbReference type="Pfam" id="PF22939">
    <property type="entry name" value="WHD_GPIID"/>
    <property type="match status" value="1"/>
</dbReference>
<dbReference type="SMART" id="SM00248">
    <property type="entry name" value="ANK"/>
    <property type="match status" value="2"/>
</dbReference>
<evidence type="ECO:0000313" key="5">
    <source>
        <dbReference type="Proteomes" id="UP001141434"/>
    </source>
</evidence>
<dbReference type="Proteomes" id="UP001141434">
    <property type="component" value="Unassembled WGS sequence"/>
</dbReference>
<evidence type="ECO:0000259" key="3">
    <source>
        <dbReference type="PROSITE" id="PS50837"/>
    </source>
</evidence>
<dbReference type="InterPro" id="IPR007111">
    <property type="entry name" value="NACHT_NTPase"/>
</dbReference>
<dbReference type="Pfam" id="PF12796">
    <property type="entry name" value="Ank_2"/>
    <property type="match status" value="1"/>
</dbReference>